<evidence type="ECO:0000313" key="1">
    <source>
        <dbReference type="EMBL" id="CAK5086220.1"/>
    </source>
</evidence>
<protein>
    <submittedName>
        <fullName evidence="1">Uncharacterized protein</fullName>
    </submittedName>
</protein>
<accession>A0ACB1A457</accession>
<sequence>MHALRFEGRVVLVTGAGRGLGRSYALEFAKRGAKVIDVVVNNAGILRDTSFAKMSELDWDLVIKVHLKGAFSVTKAAWPYMRERKYGRLVFISSNSGIYGSFGQANYAAAKMALIGLSKTLALEGQKYNIISNALVPTAGSRMTETIMPDDLVKAFKPEFVTPLCIYLGHENCSSTGRIFEAGAGWYGTGILIFGNKKLIFNKVESYRSAGLVISNAIAEDGKSILSFNC</sequence>
<organism evidence="1 2">
    <name type="scientific">Meloidogyne enterolobii</name>
    <name type="common">Root-knot nematode worm</name>
    <name type="synonym">Meloidogyne mayaguensis</name>
    <dbReference type="NCBI Taxonomy" id="390850"/>
    <lineage>
        <taxon>Eukaryota</taxon>
        <taxon>Metazoa</taxon>
        <taxon>Ecdysozoa</taxon>
        <taxon>Nematoda</taxon>
        <taxon>Chromadorea</taxon>
        <taxon>Rhabditida</taxon>
        <taxon>Tylenchina</taxon>
        <taxon>Tylenchomorpha</taxon>
        <taxon>Tylenchoidea</taxon>
        <taxon>Meloidogynidae</taxon>
        <taxon>Meloidogyninae</taxon>
        <taxon>Meloidogyne</taxon>
    </lineage>
</organism>
<comment type="caution">
    <text evidence="1">The sequence shown here is derived from an EMBL/GenBank/DDBJ whole genome shotgun (WGS) entry which is preliminary data.</text>
</comment>
<reference evidence="1" key="1">
    <citation type="submission" date="2023-11" db="EMBL/GenBank/DDBJ databases">
        <authorList>
            <person name="Poullet M."/>
        </authorList>
    </citation>
    <scope>NUCLEOTIDE SEQUENCE</scope>
    <source>
        <strain evidence="1">E1834</strain>
    </source>
</reference>
<evidence type="ECO:0000313" key="2">
    <source>
        <dbReference type="Proteomes" id="UP001497535"/>
    </source>
</evidence>
<proteinExistence type="predicted"/>
<dbReference type="EMBL" id="CAVMJV010000060">
    <property type="protein sequence ID" value="CAK5086220.1"/>
    <property type="molecule type" value="Genomic_DNA"/>
</dbReference>
<name>A0ACB1A457_MELEN</name>
<gene>
    <name evidence="1" type="ORF">MENTE1834_LOCUS33712</name>
</gene>
<keyword evidence="2" id="KW-1185">Reference proteome</keyword>
<dbReference type="Proteomes" id="UP001497535">
    <property type="component" value="Unassembled WGS sequence"/>
</dbReference>